<organism evidence="1 2">
    <name type="scientific">Caenorhabditis angaria</name>
    <dbReference type="NCBI Taxonomy" id="860376"/>
    <lineage>
        <taxon>Eukaryota</taxon>
        <taxon>Metazoa</taxon>
        <taxon>Ecdysozoa</taxon>
        <taxon>Nematoda</taxon>
        <taxon>Chromadorea</taxon>
        <taxon>Rhabditida</taxon>
        <taxon>Rhabditina</taxon>
        <taxon>Rhabditomorpha</taxon>
        <taxon>Rhabditoidea</taxon>
        <taxon>Rhabditidae</taxon>
        <taxon>Peloderinae</taxon>
        <taxon>Caenorhabditis</taxon>
    </lineage>
</organism>
<protein>
    <submittedName>
        <fullName evidence="1">Uncharacterized protein</fullName>
    </submittedName>
</protein>
<dbReference type="AlphaFoldDB" id="A0A9P1N3U8"/>
<sequence>MRFSKDPQTVLIVSQSANTLHSKGPRNYVNRKTGRGCGNAVLSRFEWKYDKDYNDSWCIFGRFSKFCVTYWTKHVLIVSQQSRSNRNTNKFNSDSIIISIWLVKCCRWHKIRKVITRIMDQFSNDELLNGLQFSRTNSFDKQYQSILNESKFFEKCRTSNFDKIMEQHVSDVISIDLNIQISKLKLEHSFSCLELFWMCFNGAERDEERTIFD</sequence>
<accession>A0A9P1N3U8</accession>
<proteinExistence type="predicted"/>
<comment type="caution">
    <text evidence="1">The sequence shown here is derived from an EMBL/GenBank/DDBJ whole genome shotgun (WGS) entry which is preliminary data.</text>
</comment>
<gene>
    <name evidence="1" type="ORF">CAMP_LOCUS9557</name>
</gene>
<reference evidence="1" key="1">
    <citation type="submission" date="2022-11" db="EMBL/GenBank/DDBJ databases">
        <authorList>
            <person name="Kikuchi T."/>
        </authorList>
    </citation>
    <scope>NUCLEOTIDE SEQUENCE</scope>
    <source>
        <strain evidence="1">PS1010</strain>
    </source>
</reference>
<dbReference type="EMBL" id="CANHGI010000004">
    <property type="protein sequence ID" value="CAI5446920.1"/>
    <property type="molecule type" value="Genomic_DNA"/>
</dbReference>
<evidence type="ECO:0000313" key="1">
    <source>
        <dbReference type="EMBL" id="CAI5446920.1"/>
    </source>
</evidence>
<evidence type="ECO:0000313" key="2">
    <source>
        <dbReference type="Proteomes" id="UP001152747"/>
    </source>
</evidence>
<dbReference type="Proteomes" id="UP001152747">
    <property type="component" value="Unassembled WGS sequence"/>
</dbReference>
<keyword evidence="2" id="KW-1185">Reference proteome</keyword>
<name>A0A9P1N3U8_9PELO</name>